<dbReference type="STRING" id="93059.P9211_00101"/>
<proteinExistence type="predicted"/>
<dbReference type="InterPro" id="IPR052016">
    <property type="entry name" value="Bact_Sigma-Reg"/>
</dbReference>
<dbReference type="eggNOG" id="COG2208">
    <property type="taxonomic scope" value="Bacteria"/>
</dbReference>
<sequence length="285" mass="32102">MSTNPVSPHSKTTLHNSLQSSSAYESLRDLLESLSREQSRNQELLSSICFALRNFTNLNRFLELVPVVASRLVGVEGSLLVPFHLDGRIWKDQIHSISGDLSEKLIKQFCEFPQGQICGFASDEKQLLLMDSLVQRNLANAGIFVTSLVARGKQLGRLYVFEPKSPLVWSDINRRHIQIIADLAAVAIENDFFTQETRRHETVDRQLSIGAEIQAQLLPDHCPVIEGIELAAKCRTAFQVGGDYYDFMPTRPELNGRRRERGRWALVVGDVMGKGYSCWLIDDDA</sequence>
<feature type="region of interest" description="Disordered" evidence="2">
    <location>
        <begin position="1"/>
        <end position="20"/>
    </location>
</feature>
<dbReference type="PANTHER" id="PTHR43156:SF2">
    <property type="entry name" value="STAGE II SPORULATION PROTEIN E"/>
    <property type="match status" value="1"/>
</dbReference>
<evidence type="ECO:0000256" key="1">
    <source>
        <dbReference type="ARBA" id="ARBA00022801"/>
    </source>
</evidence>
<dbReference type="AlphaFoldDB" id="A9B9K8"/>
<dbReference type="InterPro" id="IPR036457">
    <property type="entry name" value="PPM-type-like_dom_sf"/>
</dbReference>
<dbReference type="Gene3D" id="3.60.40.10">
    <property type="entry name" value="PPM-type phosphatase domain"/>
    <property type="match status" value="1"/>
</dbReference>
<dbReference type="InterPro" id="IPR029016">
    <property type="entry name" value="GAF-like_dom_sf"/>
</dbReference>
<dbReference type="Gene3D" id="3.30.450.40">
    <property type="match status" value="1"/>
</dbReference>
<dbReference type="PANTHER" id="PTHR43156">
    <property type="entry name" value="STAGE II SPORULATION PROTEIN E-RELATED"/>
    <property type="match status" value="1"/>
</dbReference>
<keyword evidence="4" id="KW-1185">Reference proteome</keyword>
<gene>
    <name evidence="3" type="ordered locus">P9211_00101</name>
</gene>
<evidence type="ECO:0000313" key="3">
    <source>
        <dbReference type="EMBL" id="ABX07941.1"/>
    </source>
</evidence>
<dbReference type="GO" id="GO:0016791">
    <property type="term" value="F:phosphatase activity"/>
    <property type="evidence" value="ECO:0007669"/>
    <property type="project" value="TreeGrafter"/>
</dbReference>
<dbReference type="SUPFAM" id="SSF55781">
    <property type="entry name" value="GAF domain-like"/>
    <property type="match status" value="1"/>
</dbReference>
<dbReference type="Proteomes" id="UP000000788">
    <property type="component" value="Chromosome"/>
</dbReference>
<keyword evidence="1" id="KW-0378">Hydrolase</keyword>
<protein>
    <recommendedName>
        <fullName evidence="5">GAF domain-containing protein</fullName>
    </recommendedName>
</protein>
<evidence type="ECO:0000256" key="2">
    <source>
        <dbReference type="SAM" id="MobiDB-lite"/>
    </source>
</evidence>
<dbReference type="KEGG" id="pmj:P9211_00101"/>
<dbReference type="EMBL" id="CP000878">
    <property type="protein sequence ID" value="ABX07941.1"/>
    <property type="molecule type" value="Genomic_DNA"/>
</dbReference>
<dbReference type="HOGENOM" id="CLU_976140_0_0_3"/>
<evidence type="ECO:0008006" key="5">
    <source>
        <dbReference type="Google" id="ProtNLM"/>
    </source>
</evidence>
<evidence type="ECO:0000313" key="4">
    <source>
        <dbReference type="Proteomes" id="UP000000788"/>
    </source>
</evidence>
<organism evidence="3 4">
    <name type="scientific">Prochlorococcus marinus (strain MIT 9211)</name>
    <dbReference type="NCBI Taxonomy" id="93059"/>
    <lineage>
        <taxon>Bacteria</taxon>
        <taxon>Bacillati</taxon>
        <taxon>Cyanobacteriota</taxon>
        <taxon>Cyanophyceae</taxon>
        <taxon>Synechococcales</taxon>
        <taxon>Prochlorococcaceae</taxon>
        <taxon>Prochlorococcus</taxon>
    </lineage>
</organism>
<name>A9B9K8_PROM4</name>
<accession>A9B9K8</accession>
<reference evidence="3 4" key="1">
    <citation type="journal article" date="2007" name="PLoS Genet.">
        <title>Patterns and implications of gene gain and loss in the evolution of Prochlorococcus.</title>
        <authorList>
            <person name="Kettler G.C."/>
            <person name="Martiny A.C."/>
            <person name="Huang K."/>
            <person name="Zucker J."/>
            <person name="Coleman M.L."/>
            <person name="Rodrigue S."/>
            <person name="Chen F."/>
            <person name="Lapidus A."/>
            <person name="Ferriera S."/>
            <person name="Johnson J."/>
            <person name="Steglich C."/>
            <person name="Church G.M."/>
            <person name="Richardson P."/>
            <person name="Chisholm S.W."/>
        </authorList>
    </citation>
    <scope>NUCLEOTIDE SEQUENCE [LARGE SCALE GENOMIC DNA]</scope>
    <source>
        <strain evidence="4">MIT 9211</strain>
    </source>
</reference>